<dbReference type="GO" id="GO:0051539">
    <property type="term" value="F:4 iron, 4 sulfur cluster binding"/>
    <property type="evidence" value="ECO:0007669"/>
    <property type="project" value="UniProtKB-KW"/>
</dbReference>
<feature type="non-terminal residue" evidence="1">
    <location>
        <position position="126"/>
    </location>
</feature>
<dbReference type="GO" id="GO:0006270">
    <property type="term" value="P:DNA replication initiation"/>
    <property type="evidence" value="ECO:0007669"/>
    <property type="project" value="TreeGrafter"/>
</dbReference>
<dbReference type="PANTHER" id="PTHR10537:SF3">
    <property type="entry name" value="DNA PRIMASE LARGE SUBUNIT"/>
    <property type="match status" value="1"/>
</dbReference>
<reference evidence="1" key="1">
    <citation type="submission" date="2021-02" db="EMBL/GenBank/DDBJ databases">
        <authorList>
            <person name="Nowell W R."/>
        </authorList>
    </citation>
    <scope>NUCLEOTIDE SEQUENCE</scope>
</reference>
<name>A0A820SKJ6_9BILA</name>
<comment type="caution">
    <text evidence="1">The sequence shown here is derived from an EMBL/GenBank/DDBJ whole genome shotgun (WGS) entry which is preliminary data.</text>
</comment>
<dbReference type="Proteomes" id="UP000663881">
    <property type="component" value="Unassembled WGS sequence"/>
</dbReference>
<dbReference type="AlphaFoldDB" id="A0A820SKJ6"/>
<accession>A0A820SKJ6</accession>
<evidence type="ECO:0000313" key="2">
    <source>
        <dbReference type="Proteomes" id="UP000663881"/>
    </source>
</evidence>
<sequence length="126" mass="15065">RLKILKTIEQVLTRLNTTLSTAPTNKKDEIEKLLRKELKDKLNYLKFMIFPSFTGASSADLQNDIISHYILRLAFCPTEEERRWFITYELELFRYRFQVLTKSEQLNYLNDSSSNIKQFYELVTDE</sequence>
<protein>
    <submittedName>
        <fullName evidence="1">Uncharacterized protein</fullName>
    </submittedName>
</protein>
<dbReference type="EMBL" id="CAJOAY010036773">
    <property type="protein sequence ID" value="CAF4459531.1"/>
    <property type="molecule type" value="Genomic_DNA"/>
</dbReference>
<gene>
    <name evidence="1" type="ORF">OKA104_LOCUS54607</name>
</gene>
<dbReference type="InterPro" id="IPR007238">
    <property type="entry name" value="DNA_primase_lsu_euk/arc"/>
</dbReference>
<dbReference type="Gene3D" id="1.20.930.80">
    <property type="match status" value="1"/>
</dbReference>
<dbReference type="Pfam" id="PF26466">
    <property type="entry name" value="DNA_primase_lrg_N"/>
    <property type="match status" value="1"/>
</dbReference>
<dbReference type="PANTHER" id="PTHR10537">
    <property type="entry name" value="DNA PRIMASE LARGE SUBUNIT"/>
    <property type="match status" value="1"/>
</dbReference>
<proteinExistence type="predicted"/>
<feature type="non-terminal residue" evidence="1">
    <location>
        <position position="1"/>
    </location>
</feature>
<evidence type="ECO:0000313" key="1">
    <source>
        <dbReference type="EMBL" id="CAF4459531.1"/>
    </source>
</evidence>
<dbReference type="GO" id="GO:0006269">
    <property type="term" value="P:DNA replication, synthesis of primer"/>
    <property type="evidence" value="ECO:0007669"/>
    <property type="project" value="UniProtKB-KW"/>
</dbReference>
<organism evidence="1 2">
    <name type="scientific">Adineta steineri</name>
    <dbReference type="NCBI Taxonomy" id="433720"/>
    <lineage>
        <taxon>Eukaryota</taxon>
        <taxon>Metazoa</taxon>
        <taxon>Spiralia</taxon>
        <taxon>Gnathifera</taxon>
        <taxon>Rotifera</taxon>
        <taxon>Eurotatoria</taxon>
        <taxon>Bdelloidea</taxon>
        <taxon>Adinetida</taxon>
        <taxon>Adinetidae</taxon>
        <taxon>Adineta</taxon>
    </lineage>
</organism>
<dbReference type="GO" id="GO:0005658">
    <property type="term" value="C:alpha DNA polymerase:primase complex"/>
    <property type="evidence" value="ECO:0007669"/>
    <property type="project" value="TreeGrafter"/>
</dbReference>
<dbReference type="GO" id="GO:0046872">
    <property type="term" value="F:metal ion binding"/>
    <property type="evidence" value="ECO:0007669"/>
    <property type="project" value="UniProtKB-KW"/>
</dbReference>